<dbReference type="OrthoDB" id="3361872at2"/>
<dbReference type="AlphaFoldDB" id="A0A0D0WZZ0"/>
<dbReference type="EMBL" id="JXSX01000001">
    <property type="protein sequence ID" value="KIR64526.1"/>
    <property type="molecule type" value="Genomic_DNA"/>
</dbReference>
<name>A0A0D0WZZ0_9ACTN</name>
<feature type="compositionally biased region" description="Gly residues" evidence="1">
    <location>
        <begin position="35"/>
        <end position="44"/>
    </location>
</feature>
<feature type="region of interest" description="Disordered" evidence="1">
    <location>
        <begin position="35"/>
        <end position="61"/>
    </location>
</feature>
<organism evidence="2 3">
    <name type="scientific">Micromonospora haikouensis</name>
    <dbReference type="NCBI Taxonomy" id="686309"/>
    <lineage>
        <taxon>Bacteria</taxon>
        <taxon>Bacillati</taxon>
        <taxon>Actinomycetota</taxon>
        <taxon>Actinomycetes</taxon>
        <taxon>Micromonosporales</taxon>
        <taxon>Micromonosporaceae</taxon>
        <taxon>Micromonospora</taxon>
    </lineage>
</organism>
<dbReference type="InterPro" id="IPR016064">
    <property type="entry name" value="NAD/diacylglycerol_kinase_sf"/>
</dbReference>
<dbReference type="Gene3D" id="3.40.50.10330">
    <property type="entry name" value="Probable inorganic polyphosphate/atp-NAD kinase, domain 1"/>
    <property type="match status" value="1"/>
</dbReference>
<accession>A0A0D0WZZ0</accession>
<feature type="compositionally biased region" description="Basic and acidic residues" evidence="1">
    <location>
        <begin position="51"/>
        <end position="61"/>
    </location>
</feature>
<evidence type="ECO:0000313" key="3">
    <source>
        <dbReference type="Proteomes" id="UP000032254"/>
    </source>
</evidence>
<dbReference type="InterPro" id="IPR017438">
    <property type="entry name" value="ATP-NAD_kinase_N"/>
</dbReference>
<dbReference type="SUPFAM" id="SSF111331">
    <property type="entry name" value="NAD kinase/diacylglycerol kinase-like"/>
    <property type="match status" value="1"/>
</dbReference>
<feature type="region of interest" description="Disordered" evidence="1">
    <location>
        <begin position="141"/>
        <end position="163"/>
    </location>
</feature>
<dbReference type="PATRIC" id="fig|47853.6.peg.505"/>
<dbReference type="GeneID" id="301303018"/>
<gene>
    <name evidence="2" type="ORF">TK50_02340</name>
</gene>
<sequence length="351" mass="36338">MYDVVLLTLGSERDAPGGACGSGGACCGGEDGATGDAASGGGATHAGATGDDGHAPAEQRCETPRVPVLACADALTARGARVETVTARSDAEIDEVLARLDGPPRPDGLTWPDPDSKTRLVVATASDGQLRAVVRRLVRRYAPPPSRRPADLPGNRTVPDLPPVGVLPLDPARAGGQRDLAAQLGLPRDPAAVAAAVLDGTVRRLDLLRNDGGSVTLDGALIGAADDAGRPLHWRGRVEVDDAVLSAGDDPLLACAIGNAAGYARLDGLPLLTTGDPTDGLVEVAVAVPVVTRSTLGRKRVRFEVRRARGRAVAVVPRDERVPYLDDGVEGELSRKRSWWVEPAAWAVYAA</sequence>
<proteinExistence type="predicted"/>
<keyword evidence="3" id="KW-1185">Reference proteome</keyword>
<evidence type="ECO:0000313" key="2">
    <source>
        <dbReference type="EMBL" id="KIR64526.1"/>
    </source>
</evidence>
<dbReference type="RefSeq" id="WP_043961164.1">
    <property type="nucleotide sequence ID" value="NZ_JXSX01000001.1"/>
</dbReference>
<comment type="caution">
    <text evidence="2">The sequence shown here is derived from an EMBL/GenBank/DDBJ whole genome shotgun (WGS) entry which is preliminary data.</text>
</comment>
<evidence type="ECO:0000256" key="1">
    <source>
        <dbReference type="SAM" id="MobiDB-lite"/>
    </source>
</evidence>
<protein>
    <recommendedName>
        <fullName evidence="4">DAGKc domain-containing protein</fullName>
    </recommendedName>
</protein>
<reference evidence="2 3" key="1">
    <citation type="submission" date="2015-01" db="EMBL/GenBank/DDBJ databases">
        <title>Sequencing and annotation of Micromonospora carbonacea strain JXNU-1 genome.</title>
        <authorList>
            <person name="Long Z."/>
            <person name="Huang Y."/>
            <person name="Jiang Y."/>
        </authorList>
    </citation>
    <scope>NUCLEOTIDE SEQUENCE [LARGE SCALE GENOMIC DNA]</scope>
    <source>
        <strain evidence="2 3">JXNU-1</strain>
    </source>
</reference>
<dbReference type="Proteomes" id="UP000032254">
    <property type="component" value="Unassembled WGS sequence"/>
</dbReference>
<evidence type="ECO:0008006" key="4">
    <source>
        <dbReference type="Google" id="ProtNLM"/>
    </source>
</evidence>